<name>A0A0F9FL72_9ZZZZ</name>
<dbReference type="AlphaFoldDB" id="A0A0F9FL72"/>
<gene>
    <name evidence="1" type="ORF">LCGC14_1938730</name>
</gene>
<reference evidence="1" key="1">
    <citation type="journal article" date="2015" name="Nature">
        <title>Complex archaea that bridge the gap between prokaryotes and eukaryotes.</title>
        <authorList>
            <person name="Spang A."/>
            <person name="Saw J.H."/>
            <person name="Jorgensen S.L."/>
            <person name="Zaremba-Niedzwiedzka K."/>
            <person name="Martijn J."/>
            <person name="Lind A.E."/>
            <person name="van Eijk R."/>
            <person name="Schleper C."/>
            <person name="Guy L."/>
            <person name="Ettema T.J."/>
        </authorList>
    </citation>
    <scope>NUCLEOTIDE SEQUENCE</scope>
</reference>
<sequence length="207" mass="24285">MKICIHAWYPKVIPDCVHFIQKIWPDCPYDLVVVATDTEIDVDVPVVYLGENGNFGSNMIKFLDEHYSDELVINWMEDYILSRVNHARVLTAETVLRRPDVGWIRLVNRFSRCTRPFTDVEGVDFLCHVDRERYTFSQQITMWKTDVYRQYLRHGENSWVTEVQGSVRANKYSGKILSVSKPVIENRNLIRKGRRDAGTVSWISENR</sequence>
<protein>
    <submittedName>
        <fullName evidence="1">Uncharacterized protein</fullName>
    </submittedName>
</protein>
<comment type="caution">
    <text evidence="1">The sequence shown here is derived from an EMBL/GenBank/DDBJ whole genome shotgun (WGS) entry which is preliminary data.</text>
</comment>
<accession>A0A0F9FL72</accession>
<organism evidence="1">
    <name type="scientific">marine sediment metagenome</name>
    <dbReference type="NCBI Taxonomy" id="412755"/>
    <lineage>
        <taxon>unclassified sequences</taxon>
        <taxon>metagenomes</taxon>
        <taxon>ecological metagenomes</taxon>
    </lineage>
</organism>
<proteinExistence type="predicted"/>
<dbReference type="EMBL" id="LAZR01020944">
    <property type="protein sequence ID" value="KKL87038.1"/>
    <property type="molecule type" value="Genomic_DNA"/>
</dbReference>
<evidence type="ECO:0000313" key="1">
    <source>
        <dbReference type="EMBL" id="KKL87038.1"/>
    </source>
</evidence>